<dbReference type="Proteomes" id="UP001220324">
    <property type="component" value="Unassembled WGS sequence"/>
</dbReference>
<name>A0AAD6CVF2_9EURO</name>
<dbReference type="GO" id="GO:0016579">
    <property type="term" value="P:protein deubiquitination"/>
    <property type="evidence" value="ECO:0007669"/>
    <property type="project" value="InterPro"/>
</dbReference>
<sequence>MSEVLQLDGVCFDPNIVAPEEKVYYELTSVIMHTGSSPNLGHYYIFAKGPGGKWARIDDENVQRFNTFEEWATRSKAATDAYMFAYHRITEDEYQQVKLKEKKKKRSKATKARKVQDQGVQTDEEVPPEPIEKEEEPMKLFGHPSTFRLKFTPAGGLPVVVNGEIETGDPMDMVDFPDTKGLLELTWVDEKNNILRDLNIQGELRNVIGRKTGKTTQEGRKSRFKEHFSGSGSGSNKSKKSASSEKPTTGAKPTGIVKKRSAKKSALEHFSGLKRALGGGDKGKKEEKDEKKKQKEKKKQEKEDKQKKGGKKKN</sequence>
<evidence type="ECO:0000256" key="1">
    <source>
        <dbReference type="SAM" id="MobiDB-lite"/>
    </source>
</evidence>
<keyword evidence="4" id="KW-1185">Reference proteome</keyword>
<protein>
    <recommendedName>
        <fullName evidence="2">USP domain-containing protein</fullName>
    </recommendedName>
</protein>
<reference evidence="3 4" key="1">
    <citation type="journal article" date="2023" name="IMA Fungus">
        <title>Comparative genomic study of the Penicillium genus elucidates a diverse pangenome and 15 lateral gene transfer events.</title>
        <authorList>
            <person name="Petersen C."/>
            <person name="Sorensen T."/>
            <person name="Nielsen M.R."/>
            <person name="Sondergaard T.E."/>
            <person name="Sorensen J.L."/>
            <person name="Fitzpatrick D.A."/>
            <person name="Frisvad J.C."/>
            <person name="Nielsen K.L."/>
        </authorList>
    </citation>
    <scope>NUCLEOTIDE SEQUENCE [LARGE SCALE GENOMIC DNA]</scope>
    <source>
        <strain evidence="3 4">IBT 35679</strain>
    </source>
</reference>
<comment type="caution">
    <text evidence="3">The sequence shown here is derived from an EMBL/GenBank/DDBJ whole genome shotgun (WGS) entry which is preliminary data.</text>
</comment>
<feature type="domain" description="USP" evidence="2">
    <location>
        <begin position="1"/>
        <end position="89"/>
    </location>
</feature>
<dbReference type="GO" id="GO:0004843">
    <property type="term" value="F:cysteine-type deubiquitinase activity"/>
    <property type="evidence" value="ECO:0007669"/>
    <property type="project" value="InterPro"/>
</dbReference>
<feature type="compositionally biased region" description="Basic and acidic residues" evidence="1">
    <location>
        <begin position="281"/>
        <end position="307"/>
    </location>
</feature>
<feature type="region of interest" description="Disordered" evidence="1">
    <location>
        <begin position="100"/>
        <end position="134"/>
    </location>
</feature>
<feature type="region of interest" description="Disordered" evidence="1">
    <location>
        <begin position="211"/>
        <end position="314"/>
    </location>
</feature>
<feature type="compositionally biased region" description="Basic and acidic residues" evidence="1">
    <location>
        <begin position="217"/>
        <end position="228"/>
    </location>
</feature>
<dbReference type="EMBL" id="JAQIZZ010000005">
    <property type="protein sequence ID" value="KAJ5540664.1"/>
    <property type="molecule type" value="Genomic_DNA"/>
</dbReference>
<accession>A0AAD6CVF2</accession>
<dbReference type="InterPro" id="IPR018200">
    <property type="entry name" value="USP_CS"/>
</dbReference>
<evidence type="ECO:0000313" key="3">
    <source>
        <dbReference type="EMBL" id="KAJ5540664.1"/>
    </source>
</evidence>
<feature type="compositionally biased region" description="Acidic residues" evidence="1">
    <location>
        <begin position="122"/>
        <end position="134"/>
    </location>
</feature>
<evidence type="ECO:0000313" key="4">
    <source>
        <dbReference type="Proteomes" id="UP001220324"/>
    </source>
</evidence>
<proteinExistence type="predicted"/>
<dbReference type="AlphaFoldDB" id="A0AAD6CVF2"/>
<feature type="compositionally biased region" description="Basic residues" evidence="1">
    <location>
        <begin position="100"/>
        <end position="113"/>
    </location>
</feature>
<dbReference type="Pfam" id="PF00443">
    <property type="entry name" value="UCH"/>
    <property type="match status" value="1"/>
</dbReference>
<dbReference type="InterPro" id="IPR001394">
    <property type="entry name" value="Peptidase_C19_UCH"/>
</dbReference>
<dbReference type="PROSITE" id="PS00973">
    <property type="entry name" value="USP_2"/>
    <property type="match status" value="1"/>
</dbReference>
<dbReference type="SUPFAM" id="SSF54001">
    <property type="entry name" value="Cysteine proteinases"/>
    <property type="match status" value="1"/>
</dbReference>
<dbReference type="InterPro" id="IPR038765">
    <property type="entry name" value="Papain-like_cys_pep_sf"/>
</dbReference>
<gene>
    <name evidence="3" type="ORF">N7494_005740</name>
</gene>
<dbReference type="Gene3D" id="3.90.70.10">
    <property type="entry name" value="Cysteine proteinases"/>
    <property type="match status" value="1"/>
</dbReference>
<dbReference type="InterPro" id="IPR028889">
    <property type="entry name" value="USP"/>
</dbReference>
<dbReference type="CDD" id="cd02257">
    <property type="entry name" value="Peptidase_C19"/>
    <property type="match status" value="1"/>
</dbReference>
<dbReference type="PROSITE" id="PS50235">
    <property type="entry name" value="USP_3"/>
    <property type="match status" value="1"/>
</dbReference>
<organism evidence="3 4">
    <name type="scientific">Penicillium frequentans</name>
    <dbReference type="NCBI Taxonomy" id="3151616"/>
    <lineage>
        <taxon>Eukaryota</taxon>
        <taxon>Fungi</taxon>
        <taxon>Dikarya</taxon>
        <taxon>Ascomycota</taxon>
        <taxon>Pezizomycotina</taxon>
        <taxon>Eurotiomycetes</taxon>
        <taxon>Eurotiomycetidae</taxon>
        <taxon>Eurotiales</taxon>
        <taxon>Aspergillaceae</taxon>
        <taxon>Penicillium</taxon>
    </lineage>
</organism>
<evidence type="ECO:0000259" key="2">
    <source>
        <dbReference type="PROSITE" id="PS50235"/>
    </source>
</evidence>